<reference evidence="2" key="1">
    <citation type="submission" date="2022-07" db="EMBL/GenBank/DDBJ databases">
        <authorList>
            <person name="Trinca V."/>
            <person name="Uliana J.V.C."/>
            <person name="Torres T.T."/>
            <person name="Ward R.J."/>
            <person name="Monesi N."/>
        </authorList>
    </citation>
    <scope>NUCLEOTIDE SEQUENCE</scope>
    <source>
        <strain evidence="2">HSMRA1968</strain>
        <tissue evidence="2">Whole embryos</tissue>
    </source>
</reference>
<feature type="region of interest" description="Disordered" evidence="1">
    <location>
        <begin position="1"/>
        <end position="24"/>
    </location>
</feature>
<proteinExistence type="predicted"/>
<protein>
    <submittedName>
        <fullName evidence="2">Uncharacterized protein</fullName>
    </submittedName>
</protein>
<sequence>MQILTQTTSMGKEQKQIEKNRRKAIRNDTKKNFAVIAKSIQSIIQLSRNNAFRIANLRMLQISKENQVEAKVFEQLHTKYT</sequence>
<name>A0A9Q0N9X1_9DIPT</name>
<comment type="caution">
    <text evidence="2">The sequence shown here is derived from an EMBL/GenBank/DDBJ whole genome shotgun (WGS) entry which is preliminary data.</text>
</comment>
<keyword evidence="3" id="KW-1185">Reference proteome</keyword>
<evidence type="ECO:0000256" key="1">
    <source>
        <dbReference type="SAM" id="MobiDB-lite"/>
    </source>
</evidence>
<feature type="compositionally biased region" description="Basic and acidic residues" evidence="1">
    <location>
        <begin position="12"/>
        <end position="24"/>
    </location>
</feature>
<feature type="compositionally biased region" description="Polar residues" evidence="1">
    <location>
        <begin position="1"/>
        <end position="11"/>
    </location>
</feature>
<gene>
    <name evidence="2" type="ORF">Bhyg_01575</name>
</gene>
<evidence type="ECO:0000313" key="3">
    <source>
        <dbReference type="Proteomes" id="UP001151699"/>
    </source>
</evidence>
<organism evidence="2 3">
    <name type="scientific">Pseudolycoriella hygida</name>
    <dbReference type="NCBI Taxonomy" id="35572"/>
    <lineage>
        <taxon>Eukaryota</taxon>
        <taxon>Metazoa</taxon>
        <taxon>Ecdysozoa</taxon>
        <taxon>Arthropoda</taxon>
        <taxon>Hexapoda</taxon>
        <taxon>Insecta</taxon>
        <taxon>Pterygota</taxon>
        <taxon>Neoptera</taxon>
        <taxon>Endopterygota</taxon>
        <taxon>Diptera</taxon>
        <taxon>Nematocera</taxon>
        <taxon>Sciaroidea</taxon>
        <taxon>Sciaridae</taxon>
        <taxon>Pseudolycoriella</taxon>
    </lineage>
</organism>
<dbReference type="AlphaFoldDB" id="A0A9Q0N9X1"/>
<dbReference type="Proteomes" id="UP001151699">
    <property type="component" value="Chromosome A"/>
</dbReference>
<accession>A0A9Q0N9X1</accession>
<evidence type="ECO:0000313" key="2">
    <source>
        <dbReference type="EMBL" id="KAJ6646364.1"/>
    </source>
</evidence>
<dbReference type="EMBL" id="WJQU01000001">
    <property type="protein sequence ID" value="KAJ6646364.1"/>
    <property type="molecule type" value="Genomic_DNA"/>
</dbReference>